<gene>
    <name evidence="2" type="ORF">ADUPG1_008330</name>
</gene>
<feature type="region of interest" description="Disordered" evidence="1">
    <location>
        <begin position="181"/>
        <end position="227"/>
    </location>
</feature>
<protein>
    <recommendedName>
        <fullName evidence="4">Maturase K</fullName>
    </recommendedName>
</protein>
<reference evidence="2" key="1">
    <citation type="submission" date="2022-03" db="EMBL/GenBank/DDBJ databases">
        <title>Draft genome sequence of Aduncisulcus paluster, a free-living microaerophilic Fornicata.</title>
        <authorList>
            <person name="Yuyama I."/>
            <person name="Kume K."/>
            <person name="Tamura T."/>
            <person name="Inagaki Y."/>
            <person name="Hashimoto T."/>
        </authorList>
    </citation>
    <scope>NUCLEOTIDE SEQUENCE</scope>
    <source>
        <strain evidence="2">NY0171</strain>
    </source>
</reference>
<feature type="compositionally biased region" description="Basic and acidic residues" evidence="1">
    <location>
        <begin position="259"/>
        <end position="270"/>
    </location>
</feature>
<accession>A0ABQ5KRK2</accession>
<organism evidence="2 3">
    <name type="scientific">Aduncisulcus paluster</name>
    <dbReference type="NCBI Taxonomy" id="2918883"/>
    <lineage>
        <taxon>Eukaryota</taxon>
        <taxon>Metamonada</taxon>
        <taxon>Carpediemonas-like organisms</taxon>
        <taxon>Aduncisulcus</taxon>
    </lineage>
</organism>
<feature type="region of interest" description="Disordered" evidence="1">
    <location>
        <begin position="251"/>
        <end position="309"/>
    </location>
</feature>
<comment type="caution">
    <text evidence="2">The sequence shown here is derived from an EMBL/GenBank/DDBJ whole genome shotgun (WGS) entry which is preliminary data.</text>
</comment>
<keyword evidence="3" id="KW-1185">Reference proteome</keyword>
<feature type="compositionally biased region" description="Polar residues" evidence="1">
    <location>
        <begin position="213"/>
        <end position="224"/>
    </location>
</feature>
<name>A0ABQ5KRK2_9EUKA</name>
<feature type="compositionally biased region" description="Polar residues" evidence="1">
    <location>
        <begin position="300"/>
        <end position="309"/>
    </location>
</feature>
<evidence type="ECO:0000313" key="2">
    <source>
        <dbReference type="EMBL" id="GKT35104.1"/>
    </source>
</evidence>
<evidence type="ECO:0008006" key="4">
    <source>
        <dbReference type="Google" id="ProtNLM"/>
    </source>
</evidence>
<proteinExistence type="predicted"/>
<feature type="compositionally biased region" description="Acidic residues" evidence="1">
    <location>
        <begin position="271"/>
        <end position="293"/>
    </location>
</feature>
<sequence>MLESIFEGFIDGIIHISIAMNEIVDMKIRTRCIHGFRQNKLSPSHPFYHYLEFIRQYIKHLLEPPSYFRLEFLFDGAVESGFSSSIGDFHRRISRYSVPPFLHQRCISLFLDVHSLSSCFTLSSDLLGLAKVHIDATYRAILYAMIVDKKSKIQECWKWMKTAPPPSDEVSIRENLNMSFDDAPEISMPSRRPTSTNPTDVHPVPIVGRSLEHPSSYNNNNTVDSSSASTISASTIAASTISASTISASKTGLDDSVYDDSHYKREKRDEGEGEEREEEEREEDEGEKEEDSSMDFPMPRSQSAYSGSDTGFLGQKVVHNRSIHTYLYSSSQKTPISHMSLDEQHCMSFSFPGGQRIRKETPKNTAWIERKVDSIYSFLIEECNISINVGLITGVVKVPTIGHYKRE</sequence>
<evidence type="ECO:0000256" key="1">
    <source>
        <dbReference type="SAM" id="MobiDB-lite"/>
    </source>
</evidence>
<dbReference type="EMBL" id="BQXS01010922">
    <property type="protein sequence ID" value="GKT35104.1"/>
    <property type="molecule type" value="Genomic_DNA"/>
</dbReference>
<evidence type="ECO:0000313" key="3">
    <source>
        <dbReference type="Proteomes" id="UP001057375"/>
    </source>
</evidence>
<dbReference type="Proteomes" id="UP001057375">
    <property type="component" value="Unassembled WGS sequence"/>
</dbReference>